<dbReference type="GO" id="GO:0005886">
    <property type="term" value="C:plasma membrane"/>
    <property type="evidence" value="ECO:0007669"/>
    <property type="project" value="UniProtKB-SubCell"/>
</dbReference>
<proteinExistence type="inferred from homology"/>
<evidence type="ECO:0000256" key="3">
    <source>
        <dbReference type="ARBA" id="ARBA00022475"/>
    </source>
</evidence>
<keyword evidence="3" id="KW-1003">Cell membrane</keyword>
<keyword evidence="2" id="KW-0217">Developmental protein</keyword>
<name>A0A9Q1MJ47_9SOLA</name>
<evidence type="ECO:0000256" key="1">
    <source>
        <dbReference type="ARBA" id="ARBA00004413"/>
    </source>
</evidence>
<evidence type="ECO:0000256" key="6">
    <source>
        <dbReference type="ARBA" id="ARBA00023306"/>
    </source>
</evidence>
<dbReference type="Proteomes" id="UP001152561">
    <property type="component" value="Unassembled WGS sequence"/>
</dbReference>
<dbReference type="EMBL" id="JAJAGQ010000006">
    <property type="protein sequence ID" value="KAJ8559548.1"/>
    <property type="molecule type" value="Genomic_DNA"/>
</dbReference>
<organism evidence="10 11">
    <name type="scientific">Anisodus acutangulus</name>
    <dbReference type="NCBI Taxonomy" id="402998"/>
    <lineage>
        <taxon>Eukaryota</taxon>
        <taxon>Viridiplantae</taxon>
        <taxon>Streptophyta</taxon>
        <taxon>Embryophyta</taxon>
        <taxon>Tracheophyta</taxon>
        <taxon>Spermatophyta</taxon>
        <taxon>Magnoliopsida</taxon>
        <taxon>eudicotyledons</taxon>
        <taxon>Gunneridae</taxon>
        <taxon>Pentapetalae</taxon>
        <taxon>asterids</taxon>
        <taxon>lamiids</taxon>
        <taxon>Solanales</taxon>
        <taxon>Solanaceae</taxon>
        <taxon>Solanoideae</taxon>
        <taxon>Hyoscyameae</taxon>
        <taxon>Anisodus</taxon>
    </lineage>
</organism>
<evidence type="ECO:0000256" key="5">
    <source>
        <dbReference type="ARBA" id="ARBA00023136"/>
    </source>
</evidence>
<dbReference type="PANTHER" id="PTHR31083">
    <property type="entry name" value="UPSTREAM OF FLC PROTEIN (DUF966)"/>
    <property type="match status" value="1"/>
</dbReference>
<evidence type="ECO:0000259" key="9">
    <source>
        <dbReference type="Pfam" id="PF06136"/>
    </source>
</evidence>
<comment type="caution">
    <text evidence="10">The sequence shown here is derived from an EMBL/GenBank/DDBJ whole genome shotgun (WGS) entry which is preliminary data.</text>
</comment>
<keyword evidence="11" id="KW-1185">Reference proteome</keyword>
<comment type="subcellular location">
    <subcellularLocation>
        <location evidence="1">Cell membrane</location>
        <topology evidence="1">Peripheral membrane protein</topology>
        <orientation evidence="1">Cytoplasmic side</orientation>
    </subcellularLocation>
</comment>
<protein>
    <recommendedName>
        <fullName evidence="9">SOSEKI DIX-like domain-containing protein</fullName>
    </recommendedName>
</protein>
<keyword evidence="4" id="KW-0132">Cell division</keyword>
<feature type="region of interest" description="Disordered" evidence="8">
    <location>
        <begin position="494"/>
        <end position="517"/>
    </location>
</feature>
<dbReference type="InterPro" id="IPR010369">
    <property type="entry name" value="SOK"/>
</dbReference>
<feature type="region of interest" description="Disordered" evidence="8">
    <location>
        <begin position="13"/>
        <end position="32"/>
    </location>
</feature>
<dbReference type="Pfam" id="PF06136">
    <property type="entry name" value="SOK"/>
    <property type="match status" value="1"/>
</dbReference>
<evidence type="ECO:0000313" key="10">
    <source>
        <dbReference type="EMBL" id="KAJ8559548.1"/>
    </source>
</evidence>
<dbReference type="GO" id="GO:0051301">
    <property type="term" value="P:cell division"/>
    <property type="evidence" value="ECO:0007669"/>
    <property type="project" value="UniProtKB-KW"/>
</dbReference>
<reference evidence="11" key="1">
    <citation type="journal article" date="2023" name="Proc. Natl. Acad. Sci. U.S.A.">
        <title>Genomic and structural basis for evolution of tropane alkaloid biosynthesis.</title>
        <authorList>
            <person name="Wanga Y.-J."/>
            <person name="Taina T."/>
            <person name="Yua J.-Y."/>
            <person name="Lia J."/>
            <person name="Xua B."/>
            <person name="Chenc J."/>
            <person name="D'Auriad J.C."/>
            <person name="Huanga J.-P."/>
            <person name="Huanga S.-X."/>
        </authorList>
    </citation>
    <scope>NUCLEOTIDE SEQUENCE [LARGE SCALE GENOMIC DNA]</scope>
    <source>
        <strain evidence="11">cv. KIB-2019</strain>
    </source>
</reference>
<dbReference type="OrthoDB" id="1280899at2759"/>
<gene>
    <name evidence="10" type="ORF">K7X08_003606</name>
</gene>
<feature type="domain" description="SOSEKI DIX-like" evidence="9">
    <location>
        <begin position="40"/>
        <end position="128"/>
    </location>
</feature>
<dbReference type="PANTHER" id="PTHR31083:SF4">
    <property type="entry name" value="PROTEIN SOSEKI 4-RELATED"/>
    <property type="match status" value="1"/>
</dbReference>
<accession>A0A9Q1MJ47</accession>
<evidence type="ECO:0000256" key="2">
    <source>
        <dbReference type="ARBA" id="ARBA00022473"/>
    </source>
</evidence>
<dbReference type="InterPro" id="IPR048351">
    <property type="entry name" value="SOK_DIX"/>
</dbReference>
<evidence type="ECO:0000256" key="8">
    <source>
        <dbReference type="SAM" id="MobiDB-lite"/>
    </source>
</evidence>
<feature type="compositionally biased region" description="Basic and acidic residues" evidence="8">
    <location>
        <begin position="18"/>
        <end position="28"/>
    </location>
</feature>
<keyword evidence="6" id="KW-0131">Cell cycle</keyword>
<keyword evidence="5" id="KW-0472">Membrane</keyword>
<feature type="compositionally biased region" description="Basic and acidic residues" evidence="8">
    <location>
        <begin position="220"/>
        <end position="245"/>
    </location>
</feature>
<evidence type="ECO:0000256" key="7">
    <source>
        <dbReference type="ARBA" id="ARBA00024211"/>
    </source>
</evidence>
<feature type="compositionally biased region" description="Acidic residues" evidence="8">
    <location>
        <begin position="494"/>
        <end position="504"/>
    </location>
</feature>
<sequence length="517" mass="59275">MSVMSRMTELQMHKKWKGRETSPERTKVWTEPPNHKLNKVPVVYYLSRNGQLEHPHFMEVPLSSPHGLYLRDVINRLNCLRGKGMTSMYSWSAKRSYRNGFVWHDLTEHDFIYPAHGQEYVLKGSELLDNALILQPDEIECSRKPVPEIQKMSEDSEFPVIARRRNQSWSSSDFHEYLVYKAESAGELIGRAAANASTQTDDRRRRRRAMRVVEEEEELREDRNIEPDEVEHSPNRSRELNRDEISPPPSDSSSETLETLMKADGRVILRPDTISQDPTVNIQSSGKSKASSVLMQLLYCGSMSFKHCGPGSLISQYKTRVPRGRCTNQVVKDVESPPMVEYHGNEERIKLEDKEYFSGSLIEMKKEKFPGLKRSASYNVERSTKLGLTEKETEVKTKCYLRKQKNHSTRKEGSKDIFSMPIDEAKGSDGPSISLIPAYEDITPTSCPIDVVVHDPSEHELSEYTDAEESMDIETTVYGEDVIQEEVDHHIMQEEEPQGVEQIDDIGSVLQQHEQVN</sequence>
<comment type="similarity">
    <text evidence="7">Belongs to the SOSEKI family.</text>
</comment>
<dbReference type="GO" id="GO:0051258">
    <property type="term" value="P:protein polymerization"/>
    <property type="evidence" value="ECO:0007669"/>
    <property type="project" value="UniProtKB-ARBA"/>
</dbReference>
<feature type="region of interest" description="Disordered" evidence="8">
    <location>
        <begin position="192"/>
        <end position="255"/>
    </location>
</feature>
<evidence type="ECO:0000256" key="4">
    <source>
        <dbReference type="ARBA" id="ARBA00022618"/>
    </source>
</evidence>
<dbReference type="AlphaFoldDB" id="A0A9Q1MJ47"/>
<evidence type="ECO:0000313" key="11">
    <source>
        <dbReference type="Proteomes" id="UP001152561"/>
    </source>
</evidence>